<evidence type="ECO:0000313" key="6">
    <source>
        <dbReference type="EMBL" id="TSO67458.1"/>
    </source>
</evidence>
<feature type="compositionally biased region" description="Polar residues" evidence="4">
    <location>
        <begin position="288"/>
        <end position="300"/>
    </location>
</feature>
<evidence type="ECO:0000313" key="7">
    <source>
        <dbReference type="Proteomes" id="UP000319801"/>
    </source>
</evidence>
<evidence type="ECO:0000256" key="2">
    <source>
        <dbReference type="ARBA" id="ARBA00022490"/>
    </source>
</evidence>
<dbReference type="Pfam" id="PF12348">
    <property type="entry name" value="CLASP_N"/>
    <property type="match status" value="1"/>
</dbReference>
<evidence type="ECO:0000259" key="5">
    <source>
        <dbReference type="SMART" id="SM01349"/>
    </source>
</evidence>
<feature type="compositionally biased region" description="Polar residues" evidence="4">
    <location>
        <begin position="596"/>
        <end position="609"/>
    </location>
</feature>
<feature type="region of interest" description="Disordered" evidence="4">
    <location>
        <begin position="421"/>
        <end position="446"/>
    </location>
</feature>
<comment type="caution">
    <text evidence="6">The sequence shown here is derived from an EMBL/GenBank/DDBJ whole genome shotgun (WGS) entry which is preliminary data.</text>
</comment>
<dbReference type="SUPFAM" id="SSF48371">
    <property type="entry name" value="ARM repeat"/>
    <property type="match status" value="2"/>
</dbReference>
<dbReference type="PANTHER" id="PTHR21567">
    <property type="entry name" value="CLASP"/>
    <property type="match status" value="1"/>
</dbReference>
<feature type="compositionally biased region" description="Low complexity" evidence="4">
    <location>
        <begin position="568"/>
        <end position="595"/>
    </location>
</feature>
<feature type="compositionally biased region" description="Basic and acidic residues" evidence="4">
    <location>
        <begin position="336"/>
        <end position="346"/>
    </location>
</feature>
<dbReference type="PANTHER" id="PTHR21567:SF87">
    <property type="entry name" value="CRESCERIN-LIKE PROTEIN CHE-12"/>
    <property type="match status" value="1"/>
</dbReference>
<organism evidence="6 7">
    <name type="scientific">Bagarius yarrelli</name>
    <name type="common">Goonch</name>
    <name type="synonym">Bagrus yarrelli</name>
    <dbReference type="NCBI Taxonomy" id="175774"/>
    <lineage>
        <taxon>Eukaryota</taxon>
        <taxon>Metazoa</taxon>
        <taxon>Chordata</taxon>
        <taxon>Craniata</taxon>
        <taxon>Vertebrata</taxon>
        <taxon>Euteleostomi</taxon>
        <taxon>Actinopterygii</taxon>
        <taxon>Neopterygii</taxon>
        <taxon>Teleostei</taxon>
        <taxon>Ostariophysi</taxon>
        <taxon>Siluriformes</taxon>
        <taxon>Sisoridae</taxon>
        <taxon>Sisorinae</taxon>
        <taxon>Bagarius</taxon>
    </lineage>
</organism>
<protein>
    <submittedName>
        <fullName evidence="6">TOG array regulator of axonemal microtubules protein 1</fullName>
    </submittedName>
</protein>
<gene>
    <name evidence="6" type="ORF">Baya_10185</name>
</gene>
<dbReference type="SMART" id="SM01349">
    <property type="entry name" value="TOG"/>
    <property type="match status" value="3"/>
</dbReference>
<keyword evidence="7" id="KW-1185">Reference proteome</keyword>
<reference evidence="6 7" key="1">
    <citation type="journal article" date="2019" name="Genome Biol. Evol.">
        <title>Whole-Genome Sequencing of the Giant Devil Catfish, Bagarius yarrelli.</title>
        <authorList>
            <person name="Jiang W."/>
            <person name="Lv Y."/>
            <person name="Cheng L."/>
            <person name="Yang K."/>
            <person name="Chao B."/>
            <person name="Wang X."/>
            <person name="Li Y."/>
            <person name="Pan X."/>
            <person name="You X."/>
            <person name="Zhang Y."/>
            <person name="Yang J."/>
            <person name="Li J."/>
            <person name="Zhang X."/>
            <person name="Liu S."/>
            <person name="Sun C."/>
            <person name="Yang J."/>
            <person name="Shi Q."/>
        </authorList>
    </citation>
    <scope>NUCLEOTIDE SEQUENCE [LARGE SCALE GENOMIC DNA]</scope>
    <source>
        <strain evidence="6">JWS20170419001</strain>
        <tissue evidence="6">Muscle</tissue>
    </source>
</reference>
<dbReference type="GO" id="GO:0000226">
    <property type="term" value="P:microtubule cytoskeleton organization"/>
    <property type="evidence" value="ECO:0007669"/>
    <property type="project" value="TreeGrafter"/>
</dbReference>
<proteinExistence type="predicted"/>
<dbReference type="GO" id="GO:0008017">
    <property type="term" value="F:microtubule binding"/>
    <property type="evidence" value="ECO:0007669"/>
    <property type="project" value="TreeGrafter"/>
</dbReference>
<dbReference type="InterPro" id="IPR016024">
    <property type="entry name" value="ARM-type_fold"/>
</dbReference>
<dbReference type="GO" id="GO:0005929">
    <property type="term" value="C:cilium"/>
    <property type="evidence" value="ECO:0007669"/>
    <property type="project" value="TreeGrafter"/>
</dbReference>
<feature type="compositionally biased region" description="Basic and acidic residues" evidence="4">
    <location>
        <begin position="875"/>
        <end position="884"/>
    </location>
</feature>
<evidence type="ECO:0000256" key="3">
    <source>
        <dbReference type="ARBA" id="ARBA00023212"/>
    </source>
</evidence>
<feature type="compositionally biased region" description="Polar residues" evidence="4">
    <location>
        <begin position="424"/>
        <end position="446"/>
    </location>
</feature>
<feature type="region of interest" description="Disordered" evidence="4">
    <location>
        <begin position="333"/>
        <end position="353"/>
    </location>
</feature>
<dbReference type="EMBL" id="VCAZ01000069">
    <property type="protein sequence ID" value="TSO67458.1"/>
    <property type="molecule type" value="Genomic_DNA"/>
</dbReference>
<evidence type="ECO:0000256" key="1">
    <source>
        <dbReference type="ARBA" id="ARBA00004245"/>
    </source>
</evidence>
<sequence>MMCGVIPLELHEQLLDQENYQHRTNGVEELKTILSDLDLKTLSVTSIVEFIHFLHKLLDDPNFKVLYGTLQVLNLLVRKLDYDVGRYYKQIVQVALKTLGDMRTLPRNEYMNVFQQLMRILGPQKVLDLVTGHLKHKNSRVREDVLNIITAAMLTHPRKDFNVPNLCFLVAPYLADSKRRVRHAALELFAVFDYCLDTGKKQPIIKAIDKVELTGDAEGLMAAVQARRARHILPRLSADGTVEYALVIPKPGQRRTPQFGSGADLDWILNGARSNSARSYRSDVDSEGPNSYSSLGSLTDDTPLQRRIMSAGKGKNKLPWEWTSFLTRNQAPCSSMKEKMSDKSSLEDLTTPTRLNPETCVTQTVSKTGRLLGTGNTNMEPTLSSTSYSNSPGSFLLPSYPLASLPGVPLTNTQARGCHADPTLSMSNTWPNNREMSPRWSQPNPWRNINGETGSIKCSPRHASRTSLSSSLSFPQSLNAVRSSPPISPITQLAVKDVGKQADWRSRSLHLDLQAPDEEPVDREEMMSSLRSLHNSAAKKRAKASKGVLEPDPDSPDSAVKLEPCFDSSSQTSPSVTSPMSESSLSSFYSPTTPTINGTKNSPGNSAGKTNPIGVPSGKKNAPSIIKASTQGIQQLEQLSLDASVTVVGQKASHFTGATTEEKQKEMSPRVRLGGHEPLRALRPAKGSQMNNRKASSVNNMSEGVVGKGVFGSMALPNHLEVASCQEQDELISTASLGPPAGIYGHAIVGSHIDSDDSTEPEEATERGKLSKFAKDRMNQHCLDQQEAQPTPRIRQSLRRVTADAASLKGITHQPQECTGTPKPTTFQSPSSAEPTPGLSGRQTLQQRRRASSLTRAPPFLSNSSDENMPVTPSKDFDETELRPFSRPEPALAHSFTLLNSDNWKEIMKGLMFLRRLARYHPDVLGSRLHETSLFLIKEVQNLRTELARFAVVTLGELYSGLKKGMDQELVETAKVLLQNAGNISAFLREEVDSALDSMVQNCTPARSMNALITGGLCHLSAAVRKCTAQHLATLVEKVGVTNVLSGTKGLADRLLPAVSKLAEDPSAKTRYFSRQILLSLSSHSDFDKLLEKYIPDKDLATIRDIVTTLKTKGLGKMPQDSRSNRGKRSVSCGGLVRASSLNRERPFFSSKDTSKASFQCPADKVDYIQQLTALLASKDFRERIKGIDQVVADCEKTPNVVFDAFKDRLQDSNSKVNLAALEALQKIIVLFKDNLAQVVNILIPAVVENHLNSKNNSIYTAATDVIHALINNLDNALLLQPFCTKAQFLSGRAKLDLVDRVAELVRNLYPHKPQLVKQKALPLLWHLLGSSCRSGTIHGRSSTIKQTTTNLCHVLHAHMGTTLLTQAASQPSNILQNLNDILKTLTPI</sequence>
<keyword evidence="2" id="KW-0963">Cytoplasm</keyword>
<dbReference type="Proteomes" id="UP000319801">
    <property type="component" value="Unassembled WGS sequence"/>
</dbReference>
<dbReference type="InterPro" id="IPR048491">
    <property type="entry name" value="XMAP215_CLASP_TOG"/>
</dbReference>
<keyword evidence="3" id="KW-0206">Cytoskeleton</keyword>
<feature type="region of interest" description="Disordered" evidence="4">
    <location>
        <begin position="532"/>
        <end position="623"/>
    </location>
</feature>
<feature type="domain" description="TOG" evidence="5">
    <location>
        <begin position="876"/>
        <end position="1120"/>
    </location>
</feature>
<dbReference type="Pfam" id="PF21041">
    <property type="entry name" value="XMAP215_CLASP_TOG"/>
    <property type="match status" value="1"/>
</dbReference>
<evidence type="ECO:0000256" key="4">
    <source>
        <dbReference type="SAM" id="MobiDB-lite"/>
    </source>
</evidence>
<dbReference type="GO" id="GO:0005881">
    <property type="term" value="C:cytoplasmic microtubule"/>
    <property type="evidence" value="ECO:0007669"/>
    <property type="project" value="TreeGrafter"/>
</dbReference>
<dbReference type="InterPro" id="IPR034085">
    <property type="entry name" value="TOG"/>
</dbReference>
<feature type="region of interest" description="Disordered" evidence="4">
    <location>
        <begin position="783"/>
        <end position="884"/>
    </location>
</feature>
<feature type="region of interest" description="Disordered" evidence="4">
    <location>
        <begin position="452"/>
        <end position="471"/>
    </location>
</feature>
<comment type="subcellular location">
    <subcellularLocation>
        <location evidence="1">Cytoplasm</location>
        <location evidence="1">Cytoskeleton</location>
    </subcellularLocation>
</comment>
<dbReference type="OrthoDB" id="63891at2759"/>
<name>A0A556UFA6_BAGYA</name>
<feature type="domain" description="TOG" evidence="5">
    <location>
        <begin position="1155"/>
        <end position="1388"/>
    </location>
</feature>
<feature type="domain" description="TOG" evidence="5">
    <location>
        <begin position="1"/>
        <end position="217"/>
    </location>
</feature>
<feature type="compositionally biased region" description="Polar residues" evidence="4">
    <location>
        <begin position="813"/>
        <end position="834"/>
    </location>
</feature>
<dbReference type="InterPro" id="IPR024395">
    <property type="entry name" value="CLASP_N_dom"/>
</dbReference>
<dbReference type="Gene3D" id="1.25.10.10">
    <property type="entry name" value="Leucine-rich Repeat Variant"/>
    <property type="match status" value="3"/>
</dbReference>
<feature type="region of interest" description="Disordered" evidence="4">
    <location>
        <begin position="278"/>
        <end position="300"/>
    </location>
</feature>
<accession>A0A556UFA6</accession>
<dbReference type="InterPro" id="IPR011989">
    <property type="entry name" value="ARM-like"/>
</dbReference>